<dbReference type="InterPro" id="IPR019787">
    <property type="entry name" value="Znf_PHD-finger"/>
</dbReference>
<evidence type="ECO:0000256" key="3">
    <source>
        <dbReference type="ARBA" id="ARBA00022833"/>
    </source>
</evidence>
<dbReference type="AlphaFoldDB" id="A0A9N9MBK7"/>
<keyword evidence="2" id="KW-0863">Zinc-finger</keyword>
<dbReference type="InterPro" id="IPR013083">
    <property type="entry name" value="Znf_RING/FYVE/PHD"/>
</dbReference>
<dbReference type="Proteomes" id="UP001152799">
    <property type="component" value="Chromosome 10"/>
</dbReference>
<keyword evidence="1" id="KW-0479">Metal-binding</keyword>
<evidence type="ECO:0000313" key="6">
    <source>
        <dbReference type="Proteomes" id="UP001152799"/>
    </source>
</evidence>
<protein>
    <recommendedName>
        <fullName evidence="4">Zinc finger PHD-type domain-containing protein</fullName>
    </recommendedName>
</protein>
<feature type="domain" description="Zinc finger PHD-type" evidence="4">
    <location>
        <begin position="6"/>
        <end position="58"/>
    </location>
</feature>
<dbReference type="SMART" id="SM00249">
    <property type="entry name" value="PHD"/>
    <property type="match status" value="1"/>
</dbReference>
<keyword evidence="3" id="KW-0862">Zinc</keyword>
<evidence type="ECO:0000256" key="2">
    <source>
        <dbReference type="ARBA" id="ARBA00022771"/>
    </source>
</evidence>
<evidence type="ECO:0000259" key="4">
    <source>
        <dbReference type="SMART" id="SM00249"/>
    </source>
</evidence>
<dbReference type="Gene3D" id="3.30.40.10">
    <property type="entry name" value="Zinc/RING finger domain, C3HC4 (zinc finger)"/>
    <property type="match status" value="1"/>
</dbReference>
<gene>
    <name evidence="5" type="ORF">CEUTPL_LOCUS2166</name>
</gene>
<dbReference type="InterPro" id="IPR011011">
    <property type="entry name" value="Znf_FYVE_PHD"/>
</dbReference>
<evidence type="ECO:0000313" key="5">
    <source>
        <dbReference type="EMBL" id="CAG9761463.1"/>
    </source>
</evidence>
<dbReference type="GO" id="GO:0008270">
    <property type="term" value="F:zinc ion binding"/>
    <property type="evidence" value="ECO:0007669"/>
    <property type="project" value="UniProtKB-KW"/>
</dbReference>
<name>A0A9N9MBK7_9CUCU</name>
<dbReference type="InterPro" id="IPR001965">
    <property type="entry name" value="Znf_PHD"/>
</dbReference>
<reference evidence="5" key="1">
    <citation type="submission" date="2022-01" db="EMBL/GenBank/DDBJ databases">
        <authorList>
            <person name="King R."/>
        </authorList>
    </citation>
    <scope>NUCLEOTIDE SEQUENCE</scope>
</reference>
<dbReference type="Pfam" id="PF00628">
    <property type="entry name" value="PHD"/>
    <property type="match status" value="1"/>
</dbReference>
<dbReference type="EMBL" id="OU892286">
    <property type="protein sequence ID" value="CAG9761463.1"/>
    <property type="molecule type" value="Genomic_DNA"/>
</dbReference>
<dbReference type="SUPFAM" id="SSF57903">
    <property type="entry name" value="FYVE/PHD zinc finger"/>
    <property type="match status" value="1"/>
</dbReference>
<keyword evidence="6" id="KW-1185">Reference proteome</keyword>
<proteinExistence type="predicted"/>
<organism evidence="5 6">
    <name type="scientific">Ceutorhynchus assimilis</name>
    <name type="common">cabbage seed weevil</name>
    <dbReference type="NCBI Taxonomy" id="467358"/>
    <lineage>
        <taxon>Eukaryota</taxon>
        <taxon>Metazoa</taxon>
        <taxon>Ecdysozoa</taxon>
        <taxon>Arthropoda</taxon>
        <taxon>Hexapoda</taxon>
        <taxon>Insecta</taxon>
        <taxon>Pterygota</taxon>
        <taxon>Neoptera</taxon>
        <taxon>Endopterygota</taxon>
        <taxon>Coleoptera</taxon>
        <taxon>Polyphaga</taxon>
        <taxon>Cucujiformia</taxon>
        <taxon>Curculionidae</taxon>
        <taxon>Ceutorhynchinae</taxon>
        <taxon>Ceutorhynchus</taxon>
    </lineage>
</organism>
<evidence type="ECO:0000256" key="1">
    <source>
        <dbReference type="ARBA" id="ARBA00022723"/>
    </source>
</evidence>
<accession>A0A9N9MBK7</accession>
<dbReference type="OrthoDB" id="6773532at2759"/>
<sequence length="123" mass="14398">MKEIEECDVCKKTVKDGEEGLLCDGCLIWKHRTCLSMGLKAYQRISKSEEDWLCENCKVKGERSEKKSSKRDSQKSYTIADVMAKLEEMDTKYNNLFMKYQEQVKVNNELKEELLQIKMNKGN</sequence>